<dbReference type="EMBL" id="CP017147">
    <property type="protein sequence ID" value="AOO81726.1"/>
    <property type="molecule type" value="Genomic_DNA"/>
</dbReference>
<keyword evidence="2" id="KW-1185">Reference proteome</keyword>
<sequence>MAGLGLVLMGCAASPESIAPSYVSEVGYRSWACKDLAEETVRLSAALARTSQLQENARTGDTVGVILLGLPTASMSGQNVAPEVARLKGETEAVRKAMIGKHCASA</sequence>
<evidence type="ECO:0000313" key="2">
    <source>
        <dbReference type="Proteomes" id="UP000094969"/>
    </source>
</evidence>
<accession>A0A1D7U2X0</accession>
<dbReference type="OrthoDB" id="7862470at2"/>
<organism evidence="1 2">
    <name type="scientific">Bosea vaviloviae</name>
    <dbReference type="NCBI Taxonomy" id="1526658"/>
    <lineage>
        <taxon>Bacteria</taxon>
        <taxon>Pseudomonadati</taxon>
        <taxon>Pseudomonadota</taxon>
        <taxon>Alphaproteobacteria</taxon>
        <taxon>Hyphomicrobiales</taxon>
        <taxon>Boseaceae</taxon>
        <taxon>Bosea</taxon>
    </lineage>
</organism>
<dbReference type="KEGG" id="bvv:BHK69_15845"/>
<evidence type="ECO:0000313" key="1">
    <source>
        <dbReference type="EMBL" id="AOO81726.1"/>
    </source>
</evidence>
<proteinExistence type="predicted"/>
<dbReference type="Proteomes" id="UP000094969">
    <property type="component" value="Chromosome"/>
</dbReference>
<reference evidence="1 2" key="1">
    <citation type="journal article" date="2015" name="Antonie Van Leeuwenhoek">
        <title>Bosea vaviloviae sp. nov., a new species of slow-growing rhizobia isolated from nodules of the relict species Vavilovia formosa (Stev.) Fed.</title>
        <authorList>
            <person name="Safronova V.I."/>
            <person name="Kuznetsova I.G."/>
            <person name="Sazanova A.L."/>
            <person name="Kimeklis A.K."/>
            <person name="Belimov A.A."/>
            <person name="Andronov E.E."/>
            <person name="Pinaev A.G."/>
            <person name="Chizhevskaya E.P."/>
            <person name="Pukhaev A.R."/>
            <person name="Popov K.P."/>
            <person name="Willems A."/>
            <person name="Tikhonovich I.A."/>
        </authorList>
    </citation>
    <scope>NUCLEOTIDE SEQUENCE [LARGE SCALE GENOMIC DNA]</scope>
    <source>
        <strain evidence="1 2">Vaf18</strain>
    </source>
</reference>
<gene>
    <name evidence="1" type="ORF">BHK69_15845</name>
</gene>
<dbReference type="STRING" id="1526658.BHK69_15845"/>
<name>A0A1D7U2X0_9HYPH</name>
<protein>
    <recommendedName>
        <fullName evidence="3">Lipoprotein</fullName>
    </recommendedName>
</protein>
<dbReference type="AlphaFoldDB" id="A0A1D7U2X0"/>
<evidence type="ECO:0008006" key="3">
    <source>
        <dbReference type="Google" id="ProtNLM"/>
    </source>
</evidence>